<dbReference type="PROSITE" id="PS50108">
    <property type="entry name" value="CRIB"/>
    <property type="match status" value="1"/>
</dbReference>
<keyword evidence="2" id="KW-1185">Reference proteome</keyword>
<protein>
    <submittedName>
        <fullName evidence="3">Serine/threonine-protein kinase PAK 1-like</fullName>
    </submittedName>
</protein>
<evidence type="ECO:0000313" key="2">
    <source>
        <dbReference type="Proteomes" id="UP000504606"/>
    </source>
</evidence>
<dbReference type="OrthoDB" id="248923at2759"/>
<gene>
    <name evidence="3" type="primary">LOC127748976</name>
</gene>
<dbReference type="InterPro" id="IPR036936">
    <property type="entry name" value="CRIB_dom_sf"/>
</dbReference>
<organism evidence="2 3">
    <name type="scientific">Frankliniella occidentalis</name>
    <name type="common">Western flower thrips</name>
    <name type="synonym">Euthrips occidentalis</name>
    <dbReference type="NCBI Taxonomy" id="133901"/>
    <lineage>
        <taxon>Eukaryota</taxon>
        <taxon>Metazoa</taxon>
        <taxon>Ecdysozoa</taxon>
        <taxon>Arthropoda</taxon>
        <taxon>Hexapoda</taxon>
        <taxon>Insecta</taxon>
        <taxon>Pterygota</taxon>
        <taxon>Neoptera</taxon>
        <taxon>Paraneoptera</taxon>
        <taxon>Thysanoptera</taxon>
        <taxon>Terebrantia</taxon>
        <taxon>Thripoidea</taxon>
        <taxon>Thripidae</taxon>
        <taxon>Frankliniella</taxon>
    </lineage>
</organism>
<dbReference type="Pfam" id="PF00786">
    <property type="entry name" value="PBD"/>
    <property type="match status" value="1"/>
</dbReference>
<name>A0A9C6U450_FRAOC</name>
<evidence type="ECO:0000259" key="1">
    <source>
        <dbReference type="PROSITE" id="PS50108"/>
    </source>
</evidence>
<dbReference type="InterPro" id="IPR000095">
    <property type="entry name" value="CRIB_dom"/>
</dbReference>
<dbReference type="GeneID" id="127748976"/>
<accession>A0A9C6U450</accession>
<dbReference type="AlphaFoldDB" id="A0A9C6U450"/>
<dbReference type="Gene3D" id="3.90.810.10">
    <property type="entry name" value="CRIB domain"/>
    <property type="match status" value="1"/>
</dbReference>
<dbReference type="Proteomes" id="UP000504606">
    <property type="component" value="Unplaced"/>
</dbReference>
<proteinExistence type="predicted"/>
<reference evidence="3" key="1">
    <citation type="submission" date="2025-08" db="UniProtKB">
        <authorList>
            <consortium name="RefSeq"/>
        </authorList>
    </citation>
    <scope>IDENTIFICATION</scope>
    <source>
        <tissue evidence="3">Whole organism</tissue>
    </source>
</reference>
<sequence length="96" mass="10960">MNLGFSKFFSKKKHVNEGPTEIGLPTNVSHEFHVSKNKETGLLEGLPTPWLRLLNTQITKAEQDENPNAALQAINFKKRFKECNSIVCCLLMRFLQ</sequence>
<dbReference type="KEGG" id="foc:127748976"/>
<dbReference type="RefSeq" id="XP_052121048.1">
    <property type="nucleotide sequence ID" value="XM_052265088.1"/>
</dbReference>
<evidence type="ECO:0000313" key="3">
    <source>
        <dbReference type="RefSeq" id="XP_052121048.1"/>
    </source>
</evidence>
<feature type="domain" description="CRIB" evidence="1">
    <location>
        <begin position="22"/>
        <end position="35"/>
    </location>
</feature>